<dbReference type="GO" id="GO:0016020">
    <property type="term" value="C:membrane"/>
    <property type="evidence" value="ECO:0007669"/>
    <property type="project" value="UniProtKB-SubCell"/>
</dbReference>
<dbReference type="InterPro" id="IPR001841">
    <property type="entry name" value="Znf_RING"/>
</dbReference>
<sequence length="268" mass="30669">MFDSSEPMPWYYYVVITFFLLYVMWSLFYMAKRTCVLRQLRQTQELSSTAVSEQVDPESQLEDLEHQMERQREDGRVKALRLRKLMYAFNYEVYSEDSTIGAVPLIAESYKCKAGEDGEGEQPDTNRGAVKRTTLVLEKEKKKDNYKNSPRTKSKKCLKKCCSGGDSSNRTCSDESLVTSSTRTIATAIISDGDESTTALSRRLDKELGMEPECVICLEPYEYGQVICSAKTESCGHIFHADCIQQWVQQNEECPLCRVKLIQEEETV</sequence>
<dbReference type="SMART" id="SM00184">
    <property type="entry name" value="RING"/>
    <property type="match status" value="1"/>
</dbReference>
<dbReference type="GO" id="GO:0016567">
    <property type="term" value="P:protein ubiquitination"/>
    <property type="evidence" value="ECO:0007669"/>
    <property type="project" value="TreeGrafter"/>
</dbReference>
<evidence type="ECO:0000313" key="16">
    <source>
        <dbReference type="Proteomes" id="UP001295423"/>
    </source>
</evidence>
<comment type="catalytic activity">
    <reaction evidence="1">
        <text>S-ubiquitinyl-[E2 ubiquitin-conjugating enzyme]-L-cysteine + [acceptor protein]-L-lysine = [E2 ubiquitin-conjugating enzyme]-L-cysteine + N(6)-ubiquitinyl-[acceptor protein]-L-lysine.</text>
        <dbReference type="EC" id="2.3.2.27"/>
    </reaction>
</comment>
<dbReference type="Gene3D" id="3.30.40.10">
    <property type="entry name" value="Zinc/RING finger domain, C3HC4 (zinc finger)"/>
    <property type="match status" value="1"/>
</dbReference>
<evidence type="ECO:0000256" key="4">
    <source>
        <dbReference type="ARBA" id="ARBA00022679"/>
    </source>
</evidence>
<dbReference type="SUPFAM" id="SSF57850">
    <property type="entry name" value="RING/U-box"/>
    <property type="match status" value="1"/>
</dbReference>
<evidence type="ECO:0000256" key="11">
    <source>
        <dbReference type="ARBA" id="ARBA00023136"/>
    </source>
</evidence>
<evidence type="ECO:0000256" key="2">
    <source>
        <dbReference type="ARBA" id="ARBA00004141"/>
    </source>
</evidence>
<dbReference type="CDD" id="cd16448">
    <property type="entry name" value="RING-H2"/>
    <property type="match status" value="1"/>
</dbReference>
<evidence type="ECO:0000256" key="10">
    <source>
        <dbReference type="ARBA" id="ARBA00022989"/>
    </source>
</evidence>
<feature type="domain" description="RING-type" evidence="14">
    <location>
        <begin position="214"/>
        <end position="258"/>
    </location>
</feature>
<protein>
    <recommendedName>
        <fullName evidence="3">RING-type E3 ubiquitin transferase</fullName>
        <ecNumber evidence="3">2.3.2.27</ecNumber>
    </recommendedName>
</protein>
<accession>A0AAD2CP60</accession>
<proteinExistence type="predicted"/>
<evidence type="ECO:0000256" key="13">
    <source>
        <dbReference type="SAM" id="Phobius"/>
    </source>
</evidence>
<evidence type="ECO:0000259" key="14">
    <source>
        <dbReference type="PROSITE" id="PS50089"/>
    </source>
</evidence>
<keyword evidence="6" id="KW-0479">Metal-binding</keyword>
<dbReference type="PANTHER" id="PTHR45977">
    <property type="entry name" value="TARGET OF ERK KINASE MPK-1"/>
    <property type="match status" value="1"/>
</dbReference>
<evidence type="ECO:0000313" key="15">
    <source>
        <dbReference type="EMBL" id="CAJ1939215.1"/>
    </source>
</evidence>
<dbReference type="GO" id="GO:0061630">
    <property type="term" value="F:ubiquitin protein ligase activity"/>
    <property type="evidence" value="ECO:0007669"/>
    <property type="project" value="UniProtKB-EC"/>
</dbReference>
<evidence type="ECO:0000256" key="6">
    <source>
        <dbReference type="ARBA" id="ARBA00022723"/>
    </source>
</evidence>
<dbReference type="Pfam" id="PF13639">
    <property type="entry name" value="zf-RING_2"/>
    <property type="match status" value="1"/>
</dbReference>
<evidence type="ECO:0000256" key="5">
    <source>
        <dbReference type="ARBA" id="ARBA00022692"/>
    </source>
</evidence>
<evidence type="ECO:0000256" key="1">
    <source>
        <dbReference type="ARBA" id="ARBA00000900"/>
    </source>
</evidence>
<evidence type="ECO:0000256" key="9">
    <source>
        <dbReference type="ARBA" id="ARBA00022833"/>
    </source>
</evidence>
<dbReference type="AlphaFoldDB" id="A0AAD2CP60"/>
<evidence type="ECO:0000256" key="7">
    <source>
        <dbReference type="ARBA" id="ARBA00022771"/>
    </source>
</evidence>
<dbReference type="EMBL" id="CAKOGP040000779">
    <property type="protein sequence ID" value="CAJ1939215.1"/>
    <property type="molecule type" value="Genomic_DNA"/>
</dbReference>
<dbReference type="GO" id="GO:0006511">
    <property type="term" value="P:ubiquitin-dependent protein catabolic process"/>
    <property type="evidence" value="ECO:0007669"/>
    <property type="project" value="TreeGrafter"/>
</dbReference>
<evidence type="ECO:0000256" key="12">
    <source>
        <dbReference type="PROSITE-ProRule" id="PRU00175"/>
    </source>
</evidence>
<comment type="subcellular location">
    <subcellularLocation>
        <location evidence="2">Membrane</location>
        <topology evidence="2">Multi-pass membrane protein</topology>
    </subcellularLocation>
</comment>
<keyword evidence="8" id="KW-0833">Ubl conjugation pathway</keyword>
<evidence type="ECO:0000256" key="8">
    <source>
        <dbReference type="ARBA" id="ARBA00022786"/>
    </source>
</evidence>
<feature type="transmembrane region" description="Helical" evidence="13">
    <location>
        <begin position="12"/>
        <end position="31"/>
    </location>
</feature>
<keyword evidence="16" id="KW-1185">Reference proteome</keyword>
<gene>
    <name evidence="15" type="ORF">CYCCA115_LOCUS6485</name>
</gene>
<keyword evidence="7 12" id="KW-0863">Zinc-finger</keyword>
<comment type="caution">
    <text evidence="15">The sequence shown here is derived from an EMBL/GenBank/DDBJ whole genome shotgun (WGS) entry which is preliminary data.</text>
</comment>
<keyword evidence="11 13" id="KW-0472">Membrane</keyword>
<dbReference type="GO" id="GO:0008270">
    <property type="term" value="F:zinc ion binding"/>
    <property type="evidence" value="ECO:0007669"/>
    <property type="project" value="UniProtKB-KW"/>
</dbReference>
<dbReference type="PANTHER" id="PTHR45977:SF4">
    <property type="entry name" value="RING-TYPE DOMAIN-CONTAINING PROTEIN"/>
    <property type="match status" value="1"/>
</dbReference>
<dbReference type="EC" id="2.3.2.27" evidence="3"/>
<dbReference type="PROSITE" id="PS50089">
    <property type="entry name" value="ZF_RING_2"/>
    <property type="match status" value="1"/>
</dbReference>
<keyword evidence="10 13" id="KW-1133">Transmembrane helix</keyword>
<reference evidence="15" key="1">
    <citation type="submission" date="2023-08" db="EMBL/GenBank/DDBJ databases">
        <authorList>
            <person name="Audoor S."/>
            <person name="Bilcke G."/>
        </authorList>
    </citation>
    <scope>NUCLEOTIDE SEQUENCE</scope>
</reference>
<keyword evidence="5 13" id="KW-0812">Transmembrane</keyword>
<evidence type="ECO:0000256" key="3">
    <source>
        <dbReference type="ARBA" id="ARBA00012483"/>
    </source>
</evidence>
<name>A0AAD2CP60_9STRA</name>
<organism evidence="15 16">
    <name type="scientific">Cylindrotheca closterium</name>
    <dbReference type="NCBI Taxonomy" id="2856"/>
    <lineage>
        <taxon>Eukaryota</taxon>
        <taxon>Sar</taxon>
        <taxon>Stramenopiles</taxon>
        <taxon>Ochrophyta</taxon>
        <taxon>Bacillariophyta</taxon>
        <taxon>Bacillariophyceae</taxon>
        <taxon>Bacillariophycidae</taxon>
        <taxon>Bacillariales</taxon>
        <taxon>Bacillariaceae</taxon>
        <taxon>Cylindrotheca</taxon>
    </lineage>
</organism>
<dbReference type="Proteomes" id="UP001295423">
    <property type="component" value="Unassembled WGS sequence"/>
</dbReference>
<keyword evidence="9" id="KW-0862">Zinc</keyword>
<dbReference type="InterPro" id="IPR013083">
    <property type="entry name" value="Znf_RING/FYVE/PHD"/>
</dbReference>
<keyword evidence="4" id="KW-0808">Transferase</keyword>